<dbReference type="Proteomes" id="UP000621454">
    <property type="component" value="Unassembled WGS sequence"/>
</dbReference>
<proteinExistence type="predicted"/>
<dbReference type="EMBL" id="BMGC01000006">
    <property type="protein sequence ID" value="GGB26776.1"/>
    <property type="molecule type" value="Genomic_DNA"/>
</dbReference>
<organism evidence="2 3">
    <name type="scientific">Gordonia jinhuaensis</name>
    <dbReference type="NCBI Taxonomy" id="1517702"/>
    <lineage>
        <taxon>Bacteria</taxon>
        <taxon>Bacillati</taxon>
        <taxon>Actinomycetota</taxon>
        <taxon>Actinomycetes</taxon>
        <taxon>Mycobacteriales</taxon>
        <taxon>Gordoniaceae</taxon>
        <taxon>Gordonia</taxon>
    </lineage>
</organism>
<reference evidence="2" key="2">
    <citation type="submission" date="2020-09" db="EMBL/GenBank/DDBJ databases">
        <authorList>
            <person name="Sun Q."/>
            <person name="Zhou Y."/>
        </authorList>
    </citation>
    <scope>NUCLEOTIDE SEQUENCE</scope>
    <source>
        <strain evidence="2">CGMCC 1.12827</strain>
    </source>
</reference>
<sequence>MPSVQIDPSAQVSAPVPPSPVRGSRVPRSPALRSPDANTALDRRSVLRGTAYGAALFAAGGVIPALTACGAAGKSAEQKTAEELVPFAQSALADADDAQSLIATNPDRTAALTVIADERRIHARLLEEEIARLHPDDYSASPSPSAPTGSPAQPDIDSFRTRLSTQARTTADLAVTQNGYVAGLLGSISVALDCAAKVQLP</sequence>
<gene>
    <name evidence="2" type="ORF">GCM10011489_13620</name>
</gene>
<dbReference type="InterPro" id="IPR006311">
    <property type="entry name" value="TAT_signal"/>
</dbReference>
<protein>
    <submittedName>
        <fullName evidence="2">Uncharacterized protein</fullName>
    </submittedName>
</protein>
<name>A0A916T1F7_9ACTN</name>
<dbReference type="PROSITE" id="PS51318">
    <property type="entry name" value="TAT"/>
    <property type="match status" value="1"/>
</dbReference>
<evidence type="ECO:0000256" key="1">
    <source>
        <dbReference type="SAM" id="MobiDB-lite"/>
    </source>
</evidence>
<feature type="compositionally biased region" description="Low complexity" evidence="1">
    <location>
        <begin position="139"/>
        <end position="154"/>
    </location>
</feature>
<comment type="caution">
    <text evidence="2">The sequence shown here is derived from an EMBL/GenBank/DDBJ whole genome shotgun (WGS) entry which is preliminary data.</text>
</comment>
<feature type="compositionally biased region" description="Low complexity" evidence="1">
    <location>
        <begin position="21"/>
        <end position="31"/>
    </location>
</feature>
<evidence type="ECO:0000313" key="3">
    <source>
        <dbReference type="Proteomes" id="UP000621454"/>
    </source>
</evidence>
<evidence type="ECO:0000313" key="2">
    <source>
        <dbReference type="EMBL" id="GGB26776.1"/>
    </source>
</evidence>
<feature type="region of interest" description="Disordered" evidence="1">
    <location>
        <begin position="135"/>
        <end position="157"/>
    </location>
</feature>
<feature type="region of interest" description="Disordered" evidence="1">
    <location>
        <begin position="1"/>
        <end position="40"/>
    </location>
</feature>
<dbReference type="RefSeq" id="WP_229742235.1">
    <property type="nucleotide sequence ID" value="NZ_BMGC01000006.1"/>
</dbReference>
<reference evidence="2" key="1">
    <citation type="journal article" date="2014" name="Int. J. Syst. Evol. Microbiol.">
        <title>Complete genome sequence of Corynebacterium casei LMG S-19264T (=DSM 44701T), isolated from a smear-ripened cheese.</title>
        <authorList>
            <consortium name="US DOE Joint Genome Institute (JGI-PGF)"/>
            <person name="Walter F."/>
            <person name="Albersmeier A."/>
            <person name="Kalinowski J."/>
            <person name="Ruckert C."/>
        </authorList>
    </citation>
    <scope>NUCLEOTIDE SEQUENCE</scope>
    <source>
        <strain evidence="2">CGMCC 1.12827</strain>
    </source>
</reference>
<accession>A0A916T1F7</accession>
<keyword evidence="3" id="KW-1185">Reference proteome</keyword>
<dbReference type="AlphaFoldDB" id="A0A916T1F7"/>